<evidence type="ECO:0000256" key="7">
    <source>
        <dbReference type="ARBA" id="ARBA00023136"/>
    </source>
</evidence>
<evidence type="ECO:0000256" key="2">
    <source>
        <dbReference type="ARBA" id="ARBA00004496"/>
    </source>
</evidence>
<organism evidence="9 10">
    <name type="scientific">Saccharomycopsis crataegensis</name>
    <dbReference type="NCBI Taxonomy" id="43959"/>
    <lineage>
        <taxon>Eukaryota</taxon>
        <taxon>Fungi</taxon>
        <taxon>Dikarya</taxon>
        <taxon>Ascomycota</taxon>
        <taxon>Saccharomycotina</taxon>
        <taxon>Saccharomycetes</taxon>
        <taxon>Saccharomycopsidaceae</taxon>
        <taxon>Saccharomycopsis</taxon>
    </lineage>
</organism>
<dbReference type="PROSITE" id="PS00018">
    <property type="entry name" value="EF_HAND_1"/>
    <property type="match status" value="1"/>
</dbReference>
<dbReference type="GO" id="GO:0012505">
    <property type="term" value="C:endomembrane system"/>
    <property type="evidence" value="ECO:0007669"/>
    <property type="project" value="UniProtKB-SubCell"/>
</dbReference>
<keyword evidence="5" id="KW-0677">Repeat</keyword>
<name>A0AAV5QHD8_9ASCO</name>
<dbReference type="RefSeq" id="XP_064851149.1">
    <property type="nucleotide sequence ID" value="XM_064995077.1"/>
</dbReference>
<dbReference type="GO" id="GO:0005509">
    <property type="term" value="F:calcium ion binding"/>
    <property type="evidence" value="ECO:0007669"/>
    <property type="project" value="InterPro"/>
</dbReference>
<evidence type="ECO:0000256" key="6">
    <source>
        <dbReference type="ARBA" id="ARBA00022837"/>
    </source>
</evidence>
<sequence length="223" mass="25488">MPALETNDQLAKFPSPLEAFQLAKKVEVATSLTKLNGGTLPDDPSPTSIDYPSERLELIFSQNVTTSQGITLLALQKILTAEFLSPEKPFQHSTVRLMFSLFHKGSSQSLEFREFVKLWNYLKQWHEIFMEADTNRSNSIEYKEYLGALREVFGEDDFNSYILSNLTVATLNFKTFCDTQRSMSFDRFTESVVWLIRVVTMFVGGMDDGDLRSFLECAIGLRY</sequence>
<keyword evidence="4" id="KW-0479">Metal-binding</keyword>
<dbReference type="PROSITE" id="PS50222">
    <property type="entry name" value="EF_HAND_2"/>
    <property type="match status" value="1"/>
</dbReference>
<dbReference type="SMART" id="SM00054">
    <property type="entry name" value="EFh"/>
    <property type="match status" value="2"/>
</dbReference>
<keyword evidence="6" id="KW-0106">Calcium</keyword>
<evidence type="ECO:0000256" key="3">
    <source>
        <dbReference type="ARBA" id="ARBA00022490"/>
    </source>
</evidence>
<comment type="caution">
    <text evidence="9">The sequence shown here is derived from an EMBL/GenBank/DDBJ whole genome shotgun (WGS) entry which is preliminary data.</text>
</comment>
<protein>
    <recommendedName>
        <fullName evidence="8">EF-hand domain-containing protein</fullName>
    </recommendedName>
</protein>
<dbReference type="AlphaFoldDB" id="A0AAV5QHD8"/>
<evidence type="ECO:0000256" key="5">
    <source>
        <dbReference type="ARBA" id="ARBA00022737"/>
    </source>
</evidence>
<keyword evidence="10" id="KW-1185">Reference proteome</keyword>
<dbReference type="EMBL" id="BTFZ01000002">
    <property type="protein sequence ID" value="GMM34149.1"/>
    <property type="molecule type" value="Genomic_DNA"/>
</dbReference>
<keyword evidence="3" id="KW-0963">Cytoplasm</keyword>
<comment type="subcellular location">
    <subcellularLocation>
        <location evidence="2">Cytoplasm</location>
    </subcellularLocation>
    <subcellularLocation>
        <location evidence="1">Endomembrane system</location>
    </subcellularLocation>
</comment>
<evidence type="ECO:0000256" key="4">
    <source>
        <dbReference type="ARBA" id="ARBA00022723"/>
    </source>
</evidence>
<dbReference type="GeneID" id="90072128"/>
<evidence type="ECO:0000313" key="9">
    <source>
        <dbReference type="EMBL" id="GMM34149.1"/>
    </source>
</evidence>
<dbReference type="PANTHER" id="PTHR46735:SF3">
    <property type="entry name" value="CALPAIN SMALL SUBUNIT 1-RELATED"/>
    <property type="match status" value="1"/>
</dbReference>
<reference evidence="9 10" key="1">
    <citation type="journal article" date="2023" name="Elife">
        <title>Identification of key yeast species and microbe-microbe interactions impacting larval growth of Drosophila in the wild.</title>
        <authorList>
            <person name="Mure A."/>
            <person name="Sugiura Y."/>
            <person name="Maeda R."/>
            <person name="Honda K."/>
            <person name="Sakurai N."/>
            <person name="Takahashi Y."/>
            <person name="Watada M."/>
            <person name="Katoh T."/>
            <person name="Gotoh A."/>
            <person name="Gotoh Y."/>
            <person name="Taniguchi I."/>
            <person name="Nakamura K."/>
            <person name="Hayashi T."/>
            <person name="Katayama T."/>
            <person name="Uemura T."/>
            <person name="Hattori Y."/>
        </authorList>
    </citation>
    <scope>NUCLEOTIDE SEQUENCE [LARGE SCALE GENOMIC DNA]</scope>
    <source>
        <strain evidence="9 10">SC-9</strain>
    </source>
</reference>
<dbReference type="InterPro" id="IPR002048">
    <property type="entry name" value="EF_hand_dom"/>
</dbReference>
<feature type="domain" description="EF-hand" evidence="8">
    <location>
        <begin position="120"/>
        <end position="155"/>
    </location>
</feature>
<dbReference type="InterPro" id="IPR018247">
    <property type="entry name" value="EF_Hand_1_Ca_BS"/>
</dbReference>
<accession>A0AAV5QHD8</accession>
<dbReference type="Gene3D" id="1.10.238.10">
    <property type="entry name" value="EF-hand"/>
    <property type="match status" value="1"/>
</dbReference>
<evidence type="ECO:0000259" key="8">
    <source>
        <dbReference type="PROSITE" id="PS50222"/>
    </source>
</evidence>
<dbReference type="PANTHER" id="PTHR46735">
    <property type="entry name" value="CALPAIN, SMALL SUBUNIT 1 A-RELATED"/>
    <property type="match status" value="1"/>
</dbReference>
<keyword evidence="7" id="KW-0472">Membrane</keyword>
<dbReference type="SUPFAM" id="SSF47473">
    <property type="entry name" value="EF-hand"/>
    <property type="match status" value="1"/>
</dbReference>
<dbReference type="GO" id="GO:0005737">
    <property type="term" value="C:cytoplasm"/>
    <property type="evidence" value="ECO:0007669"/>
    <property type="project" value="UniProtKB-SubCell"/>
</dbReference>
<dbReference type="Proteomes" id="UP001360560">
    <property type="component" value="Unassembled WGS sequence"/>
</dbReference>
<evidence type="ECO:0000256" key="1">
    <source>
        <dbReference type="ARBA" id="ARBA00004308"/>
    </source>
</evidence>
<proteinExistence type="predicted"/>
<evidence type="ECO:0000313" key="10">
    <source>
        <dbReference type="Proteomes" id="UP001360560"/>
    </source>
</evidence>
<dbReference type="InterPro" id="IPR011992">
    <property type="entry name" value="EF-hand-dom_pair"/>
</dbReference>
<gene>
    <name evidence="9" type="ORF">DASC09_014740</name>
</gene>